<evidence type="ECO:0000313" key="2">
    <source>
        <dbReference type="EMBL" id="PHH73666.1"/>
    </source>
</evidence>
<comment type="caution">
    <text evidence="2">The sequence shown here is derived from an EMBL/GenBank/DDBJ whole genome shotgun (WGS) entry which is preliminary data.</text>
</comment>
<name>A0A2C5Z0Z1_9HYPO</name>
<evidence type="ECO:0000313" key="3">
    <source>
        <dbReference type="Proteomes" id="UP000226431"/>
    </source>
</evidence>
<organism evidence="2 3">
    <name type="scientific">Ophiocordyceps camponoti-rufipedis</name>
    <dbReference type="NCBI Taxonomy" id="2004952"/>
    <lineage>
        <taxon>Eukaryota</taxon>
        <taxon>Fungi</taxon>
        <taxon>Dikarya</taxon>
        <taxon>Ascomycota</taxon>
        <taxon>Pezizomycotina</taxon>
        <taxon>Sordariomycetes</taxon>
        <taxon>Hypocreomycetidae</taxon>
        <taxon>Hypocreales</taxon>
        <taxon>Ophiocordycipitaceae</taxon>
        <taxon>Ophiocordyceps</taxon>
    </lineage>
</organism>
<feature type="compositionally biased region" description="Polar residues" evidence="1">
    <location>
        <begin position="96"/>
        <end position="122"/>
    </location>
</feature>
<proteinExistence type="predicted"/>
<sequence length="131" mass="14963">MAGPSTLLRPLTTIGRTYNAPIVTGRDTSLEIVIRRRRCYALAIHQKKPNKEERHRKGQTVSPLFEGFLTFDEYAANQPRELQRRRRFGERHHRLASNQSTDSDIPDTSSFTQLRVTDNSPSRVLGHAVPP</sequence>
<dbReference type="Proteomes" id="UP000226431">
    <property type="component" value="Unassembled WGS sequence"/>
</dbReference>
<dbReference type="EMBL" id="NJES01000326">
    <property type="protein sequence ID" value="PHH73666.1"/>
    <property type="molecule type" value="Genomic_DNA"/>
</dbReference>
<feature type="compositionally biased region" description="Basic residues" evidence="1">
    <location>
        <begin position="86"/>
        <end position="95"/>
    </location>
</feature>
<keyword evidence="3" id="KW-1185">Reference proteome</keyword>
<accession>A0A2C5Z0Z1</accession>
<reference evidence="2 3" key="1">
    <citation type="submission" date="2017-06" db="EMBL/GenBank/DDBJ databases">
        <title>Ant-infecting Ophiocordyceps genomes reveal a high diversity of potential behavioral manipulation genes and a possible major role for enterotoxins.</title>
        <authorList>
            <person name="De Bekker C."/>
            <person name="Evans H.C."/>
            <person name="Brachmann A."/>
            <person name="Hughes D.P."/>
        </authorList>
    </citation>
    <scope>NUCLEOTIDE SEQUENCE [LARGE SCALE GENOMIC DNA]</scope>
    <source>
        <strain evidence="2 3">Map16</strain>
    </source>
</reference>
<evidence type="ECO:0000256" key="1">
    <source>
        <dbReference type="SAM" id="MobiDB-lite"/>
    </source>
</evidence>
<feature type="region of interest" description="Disordered" evidence="1">
    <location>
        <begin position="86"/>
        <end position="131"/>
    </location>
</feature>
<dbReference type="AlphaFoldDB" id="A0A2C5Z0Z1"/>
<protein>
    <submittedName>
        <fullName evidence="2">Uncharacterized protein</fullName>
    </submittedName>
</protein>
<gene>
    <name evidence="2" type="ORF">CDD80_3648</name>
</gene>